<feature type="coiled-coil region" evidence="1">
    <location>
        <begin position="147"/>
        <end position="174"/>
    </location>
</feature>
<evidence type="ECO:0000313" key="3">
    <source>
        <dbReference type="Proteomes" id="UP000283077"/>
    </source>
</evidence>
<sequence>MTYDEVVSQVESAALHVIRVEEITDSHADLEFAGELTDFLKAAKALRAEVAFVSVMTLSESTFSPYVPGRSNEYIDYDNEPAEIEFDLCKLLPELGKYKKMVGIPGHYALLVPYRDKGLKFSIIEDWWINFVECFSEARLLADQRYRNLADERLAEEQAERNKILEKLRKLVSDKNFGNLPTQIAMREYALEKIPELSEIDESELKHEIQSLKARILARS</sequence>
<evidence type="ECO:0000256" key="1">
    <source>
        <dbReference type="SAM" id="Coils"/>
    </source>
</evidence>
<keyword evidence="3" id="KW-1185">Reference proteome</keyword>
<keyword evidence="1" id="KW-0175">Coiled coil</keyword>
<dbReference type="AlphaFoldDB" id="A0A437QLT1"/>
<organism evidence="2 3">
    <name type="scientific">Rheinheimera riviphila</name>
    <dbReference type="NCBI Taxonomy" id="1834037"/>
    <lineage>
        <taxon>Bacteria</taxon>
        <taxon>Pseudomonadati</taxon>
        <taxon>Pseudomonadota</taxon>
        <taxon>Gammaproteobacteria</taxon>
        <taxon>Chromatiales</taxon>
        <taxon>Chromatiaceae</taxon>
        <taxon>Rheinheimera</taxon>
    </lineage>
</organism>
<proteinExistence type="predicted"/>
<dbReference type="Proteomes" id="UP000283077">
    <property type="component" value="Unassembled WGS sequence"/>
</dbReference>
<comment type="caution">
    <text evidence="2">The sequence shown here is derived from an EMBL/GenBank/DDBJ whole genome shotgun (WGS) entry which is preliminary data.</text>
</comment>
<accession>A0A437QLT1</accession>
<evidence type="ECO:0000313" key="2">
    <source>
        <dbReference type="EMBL" id="RVU35478.1"/>
    </source>
</evidence>
<dbReference type="RefSeq" id="WP_127699952.1">
    <property type="nucleotide sequence ID" value="NZ_SACS01000015.1"/>
</dbReference>
<gene>
    <name evidence="2" type="ORF">EOE67_13990</name>
</gene>
<dbReference type="EMBL" id="SACS01000015">
    <property type="protein sequence ID" value="RVU35478.1"/>
    <property type="molecule type" value="Genomic_DNA"/>
</dbReference>
<protein>
    <submittedName>
        <fullName evidence="2">Uncharacterized protein</fullName>
    </submittedName>
</protein>
<reference evidence="2 3" key="1">
    <citation type="submission" date="2019-01" db="EMBL/GenBank/DDBJ databases">
        <authorList>
            <person name="Chen W.-M."/>
        </authorList>
    </citation>
    <scope>NUCLEOTIDE SEQUENCE [LARGE SCALE GENOMIC DNA]</scope>
    <source>
        <strain evidence="2 3">KYPC3</strain>
    </source>
</reference>
<name>A0A437QLT1_9GAMM</name>